<name>A0AB38PH06_STAHA</name>
<accession>A0AB38PH06</accession>
<dbReference type="EMBL" id="VJMP01000002">
    <property type="protein sequence ID" value="TRL78589.1"/>
    <property type="molecule type" value="Genomic_DNA"/>
</dbReference>
<evidence type="ECO:0000256" key="3">
    <source>
        <dbReference type="ARBA" id="ARBA00022989"/>
    </source>
</evidence>
<reference evidence="6 7" key="1">
    <citation type="submission" date="2019-07" db="EMBL/GenBank/DDBJ databases">
        <title>Genome Sequencing and Assembly of Staphylococcus haemolyticus SDA2.</title>
        <authorList>
            <person name="Emmons C.B."/>
            <person name="Park C."/>
            <person name="Sevigny J.L."/>
            <person name="Andam C."/>
        </authorList>
    </citation>
    <scope>NUCLEOTIDE SEQUENCE [LARGE SCALE GENOMIC DNA]</scope>
    <source>
        <strain evidence="6 7">SDA2</strain>
    </source>
</reference>
<dbReference type="InterPro" id="IPR019109">
    <property type="entry name" value="MamF_MmsF"/>
</dbReference>
<dbReference type="Proteomes" id="UP000316594">
    <property type="component" value="Unassembled WGS sequence"/>
</dbReference>
<evidence type="ECO:0000313" key="6">
    <source>
        <dbReference type="EMBL" id="TRL78589.1"/>
    </source>
</evidence>
<keyword evidence="4 5" id="KW-0472">Membrane</keyword>
<proteinExistence type="predicted"/>
<organism evidence="6 7">
    <name type="scientific">Staphylococcus haemolyticus</name>
    <dbReference type="NCBI Taxonomy" id="1283"/>
    <lineage>
        <taxon>Bacteria</taxon>
        <taxon>Bacillati</taxon>
        <taxon>Bacillota</taxon>
        <taxon>Bacilli</taxon>
        <taxon>Bacillales</taxon>
        <taxon>Staphylococcaceae</taxon>
        <taxon>Staphylococcus</taxon>
    </lineage>
</organism>
<protein>
    <recommendedName>
        <fullName evidence="8">DUF4870 domain-containing protein</fullName>
    </recommendedName>
</protein>
<evidence type="ECO:0000313" key="7">
    <source>
        <dbReference type="Proteomes" id="UP000316594"/>
    </source>
</evidence>
<comment type="caution">
    <text evidence="6">The sequence shown here is derived from an EMBL/GenBank/DDBJ whole genome shotgun (WGS) entry which is preliminary data.</text>
</comment>
<keyword evidence="2 5" id="KW-0812">Transmembrane</keyword>
<gene>
    <name evidence="6" type="ORF">FNL11_03155</name>
</gene>
<sequence>MENVSSNKYRNDEFYGSRNKNIASSISYLSVFFAPVLLPIVMWIIADKPVSTHARKALFNHILTWVCFTLAPLALMLSASVMGNASTNTESSIVFGSWTIAVVLVVVGVYLFIKNIIRGIKLLLV</sequence>
<evidence type="ECO:0000256" key="1">
    <source>
        <dbReference type="ARBA" id="ARBA00004141"/>
    </source>
</evidence>
<dbReference type="AlphaFoldDB" id="A0AB38PH06"/>
<evidence type="ECO:0000256" key="5">
    <source>
        <dbReference type="SAM" id="Phobius"/>
    </source>
</evidence>
<evidence type="ECO:0000256" key="4">
    <source>
        <dbReference type="ARBA" id="ARBA00023136"/>
    </source>
</evidence>
<feature type="transmembrane region" description="Helical" evidence="5">
    <location>
        <begin position="58"/>
        <end position="81"/>
    </location>
</feature>
<feature type="transmembrane region" description="Helical" evidence="5">
    <location>
        <begin position="93"/>
        <end position="113"/>
    </location>
</feature>
<dbReference type="Pfam" id="PF09685">
    <property type="entry name" value="MamF_MmsF"/>
    <property type="match status" value="1"/>
</dbReference>
<evidence type="ECO:0008006" key="8">
    <source>
        <dbReference type="Google" id="ProtNLM"/>
    </source>
</evidence>
<dbReference type="RefSeq" id="WP_107613925.1">
    <property type="nucleotide sequence ID" value="NZ_CP142094.1"/>
</dbReference>
<evidence type="ECO:0000256" key="2">
    <source>
        <dbReference type="ARBA" id="ARBA00022692"/>
    </source>
</evidence>
<feature type="transmembrane region" description="Helical" evidence="5">
    <location>
        <begin position="26"/>
        <end position="46"/>
    </location>
</feature>
<keyword evidence="3 5" id="KW-1133">Transmembrane helix</keyword>
<comment type="subcellular location">
    <subcellularLocation>
        <location evidence="1">Membrane</location>
        <topology evidence="1">Multi-pass membrane protein</topology>
    </subcellularLocation>
</comment>